<evidence type="ECO:0000313" key="3">
    <source>
        <dbReference type="Proteomes" id="UP000030673"/>
    </source>
</evidence>
<keyword evidence="1" id="KW-0472">Membrane</keyword>
<gene>
    <name evidence="2" type="ORF">PFNF54_05518</name>
</gene>
<keyword evidence="1" id="KW-1133">Transmembrane helix</keyword>
<dbReference type="Proteomes" id="UP000030673">
    <property type="component" value="Unassembled WGS sequence"/>
</dbReference>
<dbReference type="AlphaFoldDB" id="W7JMC6"/>
<protein>
    <submittedName>
        <fullName evidence="2">Uncharacterized protein</fullName>
    </submittedName>
</protein>
<name>W7JMC6_PLAFO</name>
<evidence type="ECO:0000313" key="2">
    <source>
        <dbReference type="EMBL" id="EWC85851.1"/>
    </source>
</evidence>
<keyword evidence="3" id="KW-1185">Reference proteome</keyword>
<organism evidence="2 3">
    <name type="scientific">Plasmodium falciparum (isolate NF54)</name>
    <dbReference type="NCBI Taxonomy" id="5843"/>
    <lineage>
        <taxon>Eukaryota</taxon>
        <taxon>Sar</taxon>
        <taxon>Alveolata</taxon>
        <taxon>Apicomplexa</taxon>
        <taxon>Aconoidasida</taxon>
        <taxon>Haemosporida</taxon>
        <taxon>Plasmodiidae</taxon>
        <taxon>Plasmodium</taxon>
        <taxon>Plasmodium (Laverania)</taxon>
    </lineage>
</organism>
<sequence length="51" mass="6378">MFCFYKINPKIFEYIIFSCNHINIFLCVHNIYILYIYIYITTKRIVENMFL</sequence>
<reference evidence="2 3" key="1">
    <citation type="submission" date="2013-02" db="EMBL/GenBank/DDBJ databases">
        <title>The Genome Sequence of Plasmodium falciparum NF54.</title>
        <authorList>
            <consortium name="The Broad Institute Genome Sequencing Platform"/>
            <consortium name="The Broad Institute Genome Sequencing Center for Infectious Disease"/>
            <person name="Neafsey D."/>
            <person name="Cheeseman I."/>
            <person name="Volkman S."/>
            <person name="Adams J."/>
            <person name="Walker B."/>
            <person name="Young S.K."/>
            <person name="Zeng Q."/>
            <person name="Gargeya S."/>
            <person name="Fitzgerald M."/>
            <person name="Haas B."/>
            <person name="Abouelleil A."/>
            <person name="Alvarado L."/>
            <person name="Arachchi H.M."/>
            <person name="Berlin A.M."/>
            <person name="Chapman S.B."/>
            <person name="Dewar J."/>
            <person name="Goldberg J."/>
            <person name="Griggs A."/>
            <person name="Gujja S."/>
            <person name="Hansen M."/>
            <person name="Howarth C."/>
            <person name="Imamovic A."/>
            <person name="Larimer J."/>
            <person name="McCowan C."/>
            <person name="Murphy C."/>
            <person name="Neiman D."/>
            <person name="Pearson M."/>
            <person name="Priest M."/>
            <person name="Roberts A."/>
            <person name="Saif S."/>
            <person name="Shea T."/>
            <person name="Sisk P."/>
            <person name="Sykes S."/>
            <person name="Wortman J."/>
            <person name="Nusbaum C."/>
            <person name="Birren B."/>
        </authorList>
    </citation>
    <scope>NUCLEOTIDE SEQUENCE [LARGE SCALE GENOMIC DNA]</scope>
    <source>
        <strain evidence="2 3">NF54</strain>
    </source>
</reference>
<dbReference type="EMBL" id="KE123882">
    <property type="protein sequence ID" value="EWC85851.1"/>
    <property type="molecule type" value="Genomic_DNA"/>
</dbReference>
<feature type="transmembrane region" description="Helical" evidence="1">
    <location>
        <begin position="14"/>
        <end position="40"/>
    </location>
</feature>
<evidence type="ECO:0000256" key="1">
    <source>
        <dbReference type="SAM" id="Phobius"/>
    </source>
</evidence>
<accession>W7JMC6</accession>
<proteinExistence type="predicted"/>
<keyword evidence="1" id="KW-0812">Transmembrane</keyword>